<gene>
    <name evidence="2" type="ORF">ANANG_G00181850</name>
</gene>
<feature type="region of interest" description="Disordered" evidence="1">
    <location>
        <begin position="70"/>
        <end position="103"/>
    </location>
</feature>
<comment type="caution">
    <text evidence="2">The sequence shown here is derived from an EMBL/GenBank/DDBJ whole genome shotgun (WGS) entry which is preliminary data.</text>
</comment>
<evidence type="ECO:0000256" key="1">
    <source>
        <dbReference type="SAM" id="MobiDB-lite"/>
    </source>
</evidence>
<dbReference type="PANTHER" id="PTHR40472:SF9">
    <property type="entry name" value="RAPUNZEL 4"/>
    <property type="match status" value="1"/>
</dbReference>
<sequence>MAVQLQRMIADKKDVVETVMEVFEKGAEVLASIAGDLFPIFSIVAPVVQLALNNVESKEAEFMKASSRKGCDKKDFQCPRGRAASRRRSQRGKLTVAVSYSAS</sequence>
<dbReference type="Proteomes" id="UP001044222">
    <property type="component" value="Chromosome 9"/>
</dbReference>
<name>A0A9D3M5F4_ANGAN</name>
<dbReference type="AlphaFoldDB" id="A0A9D3M5F4"/>
<reference evidence="2" key="1">
    <citation type="submission" date="2021-01" db="EMBL/GenBank/DDBJ databases">
        <title>A chromosome-scale assembly of European eel, Anguilla anguilla.</title>
        <authorList>
            <person name="Henkel C."/>
            <person name="Jong-Raadsen S.A."/>
            <person name="Dufour S."/>
            <person name="Weltzien F.-A."/>
            <person name="Palstra A.P."/>
            <person name="Pelster B."/>
            <person name="Spaink H.P."/>
            <person name="Van Den Thillart G.E."/>
            <person name="Jansen H."/>
            <person name="Zahm M."/>
            <person name="Klopp C."/>
            <person name="Cedric C."/>
            <person name="Louis A."/>
            <person name="Berthelot C."/>
            <person name="Parey E."/>
            <person name="Roest Crollius H."/>
            <person name="Montfort J."/>
            <person name="Robinson-Rechavi M."/>
            <person name="Bucao C."/>
            <person name="Bouchez O."/>
            <person name="Gislard M."/>
            <person name="Lluch J."/>
            <person name="Milhes M."/>
            <person name="Lampietro C."/>
            <person name="Lopez Roques C."/>
            <person name="Donnadieu C."/>
            <person name="Braasch I."/>
            <person name="Desvignes T."/>
            <person name="Postlethwait J."/>
            <person name="Bobe J."/>
            <person name="Guiguen Y."/>
            <person name="Dirks R."/>
        </authorList>
    </citation>
    <scope>NUCLEOTIDE SEQUENCE</scope>
    <source>
        <strain evidence="2">Tag_6206</strain>
        <tissue evidence="2">Liver</tissue>
    </source>
</reference>
<dbReference type="EMBL" id="JAFIRN010000009">
    <property type="protein sequence ID" value="KAG5842824.1"/>
    <property type="molecule type" value="Genomic_DNA"/>
</dbReference>
<evidence type="ECO:0000313" key="3">
    <source>
        <dbReference type="Proteomes" id="UP001044222"/>
    </source>
</evidence>
<keyword evidence="3" id="KW-1185">Reference proteome</keyword>
<proteinExistence type="predicted"/>
<dbReference type="InterPro" id="IPR039051">
    <property type="entry name" value="SE-CTX-like"/>
</dbReference>
<evidence type="ECO:0000313" key="2">
    <source>
        <dbReference type="EMBL" id="KAG5842824.1"/>
    </source>
</evidence>
<dbReference type="PANTHER" id="PTHR40472">
    <property type="entry name" value="RICIN B-TYPE LECTIN DOMAIN-CONTAINING PROTEIN"/>
    <property type="match status" value="1"/>
</dbReference>
<organism evidence="2 3">
    <name type="scientific">Anguilla anguilla</name>
    <name type="common">European freshwater eel</name>
    <name type="synonym">Muraena anguilla</name>
    <dbReference type="NCBI Taxonomy" id="7936"/>
    <lineage>
        <taxon>Eukaryota</taxon>
        <taxon>Metazoa</taxon>
        <taxon>Chordata</taxon>
        <taxon>Craniata</taxon>
        <taxon>Vertebrata</taxon>
        <taxon>Euteleostomi</taxon>
        <taxon>Actinopterygii</taxon>
        <taxon>Neopterygii</taxon>
        <taxon>Teleostei</taxon>
        <taxon>Anguilliformes</taxon>
        <taxon>Anguillidae</taxon>
        <taxon>Anguilla</taxon>
    </lineage>
</organism>
<accession>A0A9D3M5F4</accession>
<protein>
    <submittedName>
        <fullName evidence="2">Uncharacterized protein</fullName>
    </submittedName>
</protein>